<dbReference type="GO" id="GO:0030295">
    <property type="term" value="F:protein kinase activator activity"/>
    <property type="evidence" value="ECO:0007669"/>
    <property type="project" value="TreeGrafter"/>
</dbReference>
<dbReference type="InterPro" id="IPR050351">
    <property type="entry name" value="BphY/WalK/GraS-like"/>
</dbReference>
<evidence type="ECO:0000256" key="3">
    <source>
        <dbReference type="ARBA" id="ARBA00012438"/>
    </source>
</evidence>
<accession>A0A3P3EJ59</accession>
<dbReference type="PROSITE" id="PS50112">
    <property type="entry name" value="PAS"/>
    <property type="match status" value="1"/>
</dbReference>
<dbReference type="PANTHER" id="PTHR42878">
    <property type="entry name" value="TWO-COMPONENT HISTIDINE KINASE"/>
    <property type="match status" value="1"/>
</dbReference>
<dbReference type="AlphaFoldDB" id="A0A3P3EJ59"/>
<feature type="transmembrane region" description="Helical" evidence="12">
    <location>
        <begin position="123"/>
        <end position="150"/>
    </location>
</feature>
<dbReference type="InterPro" id="IPR035965">
    <property type="entry name" value="PAS-like_dom_sf"/>
</dbReference>
<dbReference type="EC" id="2.7.13.3" evidence="3"/>
<dbReference type="RefSeq" id="WP_124960433.1">
    <property type="nucleotide sequence ID" value="NZ_CBFHCE010000040.1"/>
</dbReference>
<evidence type="ECO:0000259" key="14">
    <source>
        <dbReference type="PROSITE" id="PS50112"/>
    </source>
</evidence>
<evidence type="ECO:0000256" key="12">
    <source>
        <dbReference type="SAM" id="Phobius"/>
    </source>
</evidence>
<dbReference type="Gene3D" id="1.10.287.130">
    <property type="match status" value="1"/>
</dbReference>
<evidence type="ECO:0000313" key="18">
    <source>
        <dbReference type="Proteomes" id="UP000271590"/>
    </source>
</evidence>
<keyword evidence="7 15" id="KW-0418">Kinase</keyword>
<dbReference type="Gene3D" id="3.30.450.20">
    <property type="entry name" value="PAS domain"/>
    <property type="match status" value="1"/>
</dbReference>
<dbReference type="SUPFAM" id="SSF55874">
    <property type="entry name" value="ATPase domain of HSP90 chaperone/DNA topoisomerase II/histidine kinase"/>
    <property type="match status" value="1"/>
</dbReference>
<feature type="transmembrane region" description="Helical" evidence="12">
    <location>
        <begin position="36"/>
        <end position="56"/>
    </location>
</feature>
<feature type="transmembrane region" description="Helical" evidence="12">
    <location>
        <begin position="170"/>
        <end position="187"/>
    </location>
</feature>
<dbReference type="InterPro" id="IPR000014">
    <property type="entry name" value="PAS"/>
</dbReference>
<dbReference type="InterPro" id="IPR036890">
    <property type="entry name" value="HATPase_C_sf"/>
</dbReference>
<keyword evidence="4" id="KW-0808">Transferase</keyword>
<dbReference type="EMBL" id="RXFQ01000010">
    <property type="protein sequence ID" value="RSZ33961.1"/>
    <property type="molecule type" value="Genomic_DNA"/>
</dbReference>
<proteinExistence type="predicted"/>
<dbReference type="GO" id="GO:0000155">
    <property type="term" value="F:phosphorelay sensor kinase activity"/>
    <property type="evidence" value="ECO:0007669"/>
    <property type="project" value="InterPro"/>
</dbReference>
<evidence type="ECO:0000256" key="2">
    <source>
        <dbReference type="ARBA" id="ARBA00004141"/>
    </source>
</evidence>
<feature type="transmembrane region" description="Helical" evidence="12">
    <location>
        <begin position="63"/>
        <end position="82"/>
    </location>
</feature>
<evidence type="ECO:0000256" key="7">
    <source>
        <dbReference type="ARBA" id="ARBA00022777"/>
    </source>
</evidence>
<dbReference type="Pfam" id="PF02518">
    <property type="entry name" value="HATPase_c"/>
    <property type="match status" value="1"/>
</dbReference>
<dbReference type="SUPFAM" id="SSF47384">
    <property type="entry name" value="Homodimeric domain of signal transducing histidine kinase"/>
    <property type="match status" value="1"/>
</dbReference>
<evidence type="ECO:0000256" key="10">
    <source>
        <dbReference type="ARBA" id="ARBA00023012"/>
    </source>
</evidence>
<dbReference type="SMART" id="SM00388">
    <property type="entry name" value="HisKA"/>
    <property type="match status" value="1"/>
</dbReference>
<dbReference type="SUPFAM" id="SSF55785">
    <property type="entry name" value="PYP-like sensor domain (PAS domain)"/>
    <property type="match status" value="1"/>
</dbReference>
<evidence type="ECO:0000256" key="1">
    <source>
        <dbReference type="ARBA" id="ARBA00000085"/>
    </source>
</evidence>
<evidence type="ECO:0000313" key="16">
    <source>
        <dbReference type="EMBL" id="RSZ33961.1"/>
    </source>
</evidence>
<keyword evidence="17" id="KW-1185">Reference proteome</keyword>
<keyword evidence="9 12" id="KW-1133">Transmembrane helix</keyword>
<keyword evidence="8" id="KW-0067">ATP-binding</keyword>
<organism evidence="15 18">
    <name type="scientific">Variovorax beijingensis</name>
    <dbReference type="NCBI Taxonomy" id="2496117"/>
    <lineage>
        <taxon>Bacteria</taxon>
        <taxon>Pseudomonadati</taxon>
        <taxon>Pseudomonadota</taxon>
        <taxon>Betaproteobacteria</taxon>
        <taxon>Burkholderiales</taxon>
        <taxon>Comamonadaceae</taxon>
        <taxon>Variovorax</taxon>
    </lineage>
</organism>
<dbReference type="Gene3D" id="3.30.565.10">
    <property type="entry name" value="Histidine kinase-like ATPase, C-terminal domain"/>
    <property type="match status" value="1"/>
</dbReference>
<evidence type="ECO:0000256" key="11">
    <source>
        <dbReference type="ARBA" id="ARBA00023136"/>
    </source>
</evidence>
<keyword evidence="6" id="KW-0547">Nucleotide-binding</keyword>
<gene>
    <name evidence="15" type="ORF">EH244_21815</name>
    <name evidence="16" type="ORF">EJO66_18515</name>
</gene>
<feature type="transmembrane region" description="Helical" evidence="12">
    <location>
        <begin position="88"/>
        <end position="111"/>
    </location>
</feature>
<evidence type="ECO:0000256" key="8">
    <source>
        <dbReference type="ARBA" id="ARBA00022840"/>
    </source>
</evidence>
<dbReference type="GO" id="GO:0007234">
    <property type="term" value="P:osmosensory signaling via phosphorelay pathway"/>
    <property type="evidence" value="ECO:0007669"/>
    <property type="project" value="TreeGrafter"/>
</dbReference>
<feature type="domain" description="Histidine kinase" evidence="13">
    <location>
        <begin position="344"/>
        <end position="561"/>
    </location>
</feature>
<dbReference type="Pfam" id="PF00512">
    <property type="entry name" value="HisKA"/>
    <property type="match status" value="1"/>
</dbReference>
<reference evidence="15 18" key="1">
    <citation type="submission" date="2018-11" db="EMBL/GenBank/DDBJ databases">
        <title>The genome of Variovorax sp T529.</title>
        <authorList>
            <person name="Gao J."/>
        </authorList>
    </citation>
    <scope>NUCLEOTIDE SEQUENCE [LARGE SCALE GENOMIC DNA]</scope>
    <source>
        <strain evidence="15 18">T529</strain>
    </source>
</reference>
<keyword evidence="11 12" id="KW-0472">Membrane</keyword>
<protein>
    <recommendedName>
        <fullName evidence="3">histidine kinase</fullName>
        <ecNumber evidence="3">2.7.13.3</ecNumber>
    </recommendedName>
</protein>
<dbReference type="SMART" id="SM00387">
    <property type="entry name" value="HATPase_c"/>
    <property type="match status" value="1"/>
</dbReference>
<evidence type="ECO:0000313" key="15">
    <source>
        <dbReference type="EMBL" id="RRH86251.1"/>
    </source>
</evidence>
<dbReference type="GO" id="GO:0005524">
    <property type="term" value="F:ATP binding"/>
    <property type="evidence" value="ECO:0007669"/>
    <property type="project" value="UniProtKB-KW"/>
</dbReference>
<reference evidence="16 17" key="2">
    <citation type="submission" date="2018-12" db="EMBL/GenBank/DDBJ databases">
        <title>The genome sequences of strain 502.</title>
        <authorList>
            <person name="Gao J."/>
            <person name="Sun J."/>
        </authorList>
    </citation>
    <scope>NUCLEOTIDE SEQUENCE [LARGE SCALE GENOMIC DNA]</scope>
    <source>
        <strain evidence="16 17">502</strain>
    </source>
</reference>
<dbReference type="Proteomes" id="UP000271137">
    <property type="component" value="Unassembled WGS sequence"/>
</dbReference>
<dbReference type="Proteomes" id="UP000271590">
    <property type="component" value="Unassembled WGS sequence"/>
</dbReference>
<evidence type="ECO:0000256" key="4">
    <source>
        <dbReference type="ARBA" id="ARBA00022679"/>
    </source>
</evidence>
<evidence type="ECO:0000256" key="9">
    <source>
        <dbReference type="ARBA" id="ARBA00022989"/>
    </source>
</evidence>
<keyword evidence="10" id="KW-0902">Two-component regulatory system</keyword>
<evidence type="ECO:0000259" key="13">
    <source>
        <dbReference type="PROSITE" id="PS50109"/>
    </source>
</evidence>
<feature type="domain" description="PAS" evidence="14">
    <location>
        <begin position="218"/>
        <end position="247"/>
    </location>
</feature>
<name>A0A3P3EJ59_9BURK</name>
<dbReference type="Pfam" id="PF25323">
    <property type="entry name" value="6TM_PilS"/>
    <property type="match status" value="1"/>
</dbReference>
<dbReference type="CDD" id="cd00082">
    <property type="entry name" value="HisKA"/>
    <property type="match status" value="1"/>
</dbReference>
<evidence type="ECO:0000256" key="5">
    <source>
        <dbReference type="ARBA" id="ARBA00022692"/>
    </source>
</evidence>
<dbReference type="GO" id="GO:0016020">
    <property type="term" value="C:membrane"/>
    <property type="evidence" value="ECO:0007669"/>
    <property type="project" value="UniProtKB-SubCell"/>
</dbReference>
<sequence>MSSSPWSRGEPATDWSALEPGRGESAALLRLWRGFMAARCFVALVLVLLQGVAMALGQTVQPLAVALSAGYLAATWLGARYAHFTPPIRAFGMLWFLTIGIDLGTFTALQVLQGGSINYTPLFALPVLMSAVLGTVTVGLGTTATVTLLLLADAGWHWLLQQPGDSSTRFVQAALTGTGLFVVALLAHELARRLAREEETALRNRSSAQMQAQVNDLVIETLSEGVLVIDAEGMVHAANPAADAILGQGLARLGLPFALHAQPAWHALAALARQTFARRAPQSEEIPVAQARGAAREVRVRTRLTPTSDRHVDSLCVMFLQDLRELEARIRTEKLAAMGRMSAAVAHEIRNPLAAITQASALLAEDLTDPAHRKLTSMVQHNAQRLARIVDDVLDVSRARQQRVLSLGEQVVLDPAVQALAEEWVRQTRRQGVLIALDAADAEVRFDVEHLRRLLVNLLDNAARYASSRAGAIQVVTTTQRGSSGRPSLQVWSDGAPLEPAVQRHLFEPFFSSESRSSGLGLFLCRELCRRHGATIGYERRALVAGGPEGNEFFVSFAPSENRLTQ</sequence>
<comment type="subcellular location">
    <subcellularLocation>
        <location evidence="2">Membrane</location>
        <topology evidence="2">Multi-pass membrane protein</topology>
    </subcellularLocation>
</comment>
<evidence type="ECO:0000256" key="6">
    <source>
        <dbReference type="ARBA" id="ARBA00022741"/>
    </source>
</evidence>
<dbReference type="InterPro" id="IPR003661">
    <property type="entry name" value="HisK_dim/P_dom"/>
</dbReference>
<dbReference type="InterPro" id="IPR005467">
    <property type="entry name" value="His_kinase_dom"/>
</dbReference>
<dbReference type="PROSITE" id="PS50109">
    <property type="entry name" value="HIS_KIN"/>
    <property type="match status" value="1"/>
</dbReference>
<comment type="catalytic activity">
    <reaction evidence="1">
        <text>ATP + protein L-histidine = ADP + protein N-phospho-L-histidine.</text>
        <dbReference type="EC" id="2.7.13.3"/>
    </reaction>
</comment>
<dbReference type="EMBL" id="RQXU01000014">
    <property type="protein sequence ID" value="RRH86251.1"/>
    <property type="molecule type" value="Genomic_DNA"/>
</dbReference>
<dbReference type="GO" id="GO:0000156">
    <property type="term" value="F:phosphorelay response regulator activity"/>
    <property type="evidence" value="ECO:0007669"/>
    <property type="project" value="TreeGrafter"/>
</dbReference>
<dbReference type="InterPro" id="IPR003594">
    <property type="entry name" value="HATPase_dom"/>
</dbReference>
<evidence type="ECO:0000313" key="17">
    <source>
        <dbReference type="Proteomes" id="UP000271137"/>
    </source>
</evidence>
<dbReference type="InterPro" id="IPR036097">
    <property type="entry name" value="HisK_dim/P_sf"/>
</dbReference>
<keyword evidence="5 12" id="KW-0812">Transmembrane</keyword>
<dbReference type="PANTHER" id="PTHR42878:SF7">
    <property type="entry name" value="SENSOR HISTIDINE KINASE GLRK"/>
    <property type="match status" value="1"/>
</dbReference>
<comment type="caution">
    <text evidence="15">The sequence shown here is derived from an EMBL/GenBank/DDBJ whole genome shotgun (WGS) entry which is preliminary data.</text>
</comment>